<evidence type="ECO:0000313" key="1">
    <source>
        <dbReference type="EMBL" id="VDM08025.1"/>
    </source>
</evidence>
<organism evidence="1 2">
    <name type="scientific">Wuchereria bancrofti</name>
    <dbReference type="NCBI Taxonomy" id="6293"/>
    <lineage>
        <taxon>Eukaryota</taxon>
        <taxon>Metazoa</taxon>
        <taxon>Ecdysozoa</taxon>
        <taxon>Nematoda</taxon>
        <taxon>Chromadorea</taxon>
        <taxon>Rhabditida</taxon>
        <taxon>Spirurina</taxon>
        <taxon>Spiruromorpha</taxon>
        <taxon>Filarioidea</taxon>
        <taxon>Onchocercidae</taxon>
        <taxon>Wuchereria</taxon>
    </lineage>
</organism>
<accession>A0A3P7FEY0</accession>
<sequence>TQGGQQHGRKISPVSKLHAVEHIVSPKYESLPSDHVIDHLASFDSFSDLDPESRKQSSAEGHRNQVLLPELLGNRVFISVRCNHQPVYSSCFISSDYPNLVARACPVIADCQQQQHESYSSNFASTLHVFRLIVPQQQGTAVKDVACQCDGQNDNDNGGNSGNNDTFGCSVDDGLFPAKPPLSLPVKMGDALRKRQPVTFHSTSSCMKLLNDLESENASLFADTLCDSSPSSLSQSTGQKTLEYSVCRNRVPVTSASSTDITPVSVIASTVATSDTVTEQHESKSAFTVIANDIPTRKMTLASYDVTVVRTRRLTLSRSASDSKLCIETRRQAELGLAGIQPCDARCKGVDELSRVTADIAAENPDMIRFQQVLNSWNSILASWKNGKFSKISIGTITLQNYHRTLN</sequence>
<dbReference type="AlphaFoldDB" id="A0A3P7FEY0"/>
<evidence type="ECO:0000313" key="2">
    <source>
        <dbReference type="Proteomes" id="UP000270924"/>
    </source>
</evidence>
<dbReference type="OrthoDB" id="5871299at2759"/>
<dbReference type="InParanoid" id="A0A3P7FEY0"/>
<reference evidence="1 2" key="1">
    <citation type="submission" date="2018-11" db="EMBL/GenBank/DDBJ databases">
        <authorList>
            <consortium name="Pathogen Informatics"/>
        </authorList>
    </citation>
    <scope>NUCLEOTIDE SEQUENCE [LARGE SCALE GENOMIC DNA]</scope>
</reference>
<dbReference type="OMA" id="IQPCDAR"/>
<keyword evidence="2" id="KW-1185">Reference proteome</keyword>
<name>A0A3P7FEY0_WUCBA</name>
<dbReference type="EMBL" id="UYWW01000293">
    <property type="protein sequence ID" value="VDM08025.1"/>
    <property type="molecule type" value="Genomic_DNA"/>
</dbReference>
<proteinExistence type="predicted"/>
<dbReference type="Proteomes" id="UP000270924">
    <property type="component" value="Unassembled WGS sequence"/>
</dbReference>
<protein>
    <submittedName>
        <fullName evidence="1">Uncharacterized protein</fullName>
    </submittedName>
</protein>
<gene>
    <name evidence="1" type="ORF">WBA_LOCUS1411</name>
</gene>
<feature type="non-terminal residue" evidence="1">
    <location>
        <position position="1"/>
    </location>
</feature>